<comment type="caution">
    <text evidence="1">The sequence shown here is derived from an EMBL/GenBank/DDBJ whole genome shotgun (WGS) entry which is preliminary data.</text>
</comment>
<proteinExistence type="predicted"/>
<sequence length="242" mass="26922">MVLHPTHMARTPYLFHFQGQTVAMGEPRFLYEINELLLKAKQATRPTFWDQAYLVDAAQDNPDLEVAGVEGFAGFAAPDDYNLLNSVGCDLDREDFWTAVERGVFATAQWPVGNAPLFMPETPQWLANARAWEFDPILPPDGPGSMGGWARVASREGAGQPVGLFQLTDPDSFWVLGSADDLDEVMNLCRELGRIRSGFDQATGYLDDSARYSCLALPLSCRHALEEELFLVGVDVESLFWE</sequence>
<accession>A0A917IV76</accession>
<dbReference type="Proteomes" id="UP000600171">
    <property type="component" value="Unassembled WGS sequence"/>
</dbReference>
<organism evidence="1 2">
    <name type="scientific">Rothia aerolata</name>
    <dbReference type="NCBI Taxonomy" id="1812262"/>
    <lineage>
        <taxon>Bacteria</taxon>
        <taxon>Bacillati</taxon>
        <taxon>Actinomycetota</taxon>
        <taxon>Actinomycetes</taxon>
        <taxon>Micrococcales</taxon>
        <taxon>Micrococcaceae</taxon>
        <taxon>Rothia</taxon>
    </lineage>
</organism>
<evidence type="ECO:0000313" key="1">
    <source>
        <dbReference type="EMBL" id="GGH64167.1"/>
    </source>
</evidence>
<protein>
    <submittedName>
        <fullName evidence="1">Uncharacterized protein</fullName>
    </submittedName>
</protein>
<dbReference type="EMBL" id="BMDC01000003">
    <property type="protein sequence ID" value="GGH64167.1"/>
    <property type="molecule type" value="Genomic_DNA"/>
</dbReference>
<reference evidence="1 2" key="1">
    <citation type="journal article" date="2014" name="Int. J. Syst. Evol. Microbiol.">
        <title>Complete genome sequence of Corynebacterium casei LMG S-19264T (=DSM 44701T), isolated from a smear-ripened cheese.</title>
        <authorList>
            <consortium name="US DOE Joint Genome Institute (JGI-PGF)"/>
            <person name="Walter F."/>
            <person name="Albersmeier A."/>
            <person name="Kalinowski J."/>
            <person name="Ruckert C."/>
        </authorList>
    </citation>
    <scope>NUCLEOTIDE SEQUENCE [LARGE SCALE GENOMIC DNA]</scope>
    <source>
        <strain evidence="1 2">CCM 8669</strain>
    </source>
</reference>
<evidence type="ECO:0000313" key="2">
    <source>
        <dbReference type="Proteomes" id="UP000600171"/>
    </source>
</evidence>
<gene>
    <name evidence="1" type="ORF">GCM10007359_16190</name>
</gene>
<dbReference type="AlphaFoldDB" id="A0A917IV76"/>
<name>A0A917IV76_9MICC</name>
<keyword evidence="2" id="KW-1185">Reference proteome</keyword>